<dbReference type="Pfam" id="PF00753">
    <property type="entry name" value="Lactamase_B"/>
    <property type="match status" value="1"/>
</dbReference>
<dbReference type="AlphaFoldDB" id="A0A9X1X2K1"/>
<organism evidence="4 5">
    <name type="scientific">Mucilaginibacter straminoryzae</name>
    <dbReference type="NCBI Taxonomy" id="2932774"/>
    <lineage>
        <taxon>Bacteria</taxon>
        <taxon>Pseudomonadati</taxon>
        <taxon>Bacteroidota</taxon>
        <taxon>Sphingobacteriia</taxon>
        <taxon>Sphingobacteriales</taxon>
        <taxon>Sphingobacteriaceae</taxon>
        <taxon>Mucilaginibacter</taxon>
    </lineage>
</organism>
<name>A0A9X1X2K1_9SPHI</name>
<comment type="similarity">
    <text evidence="1">Belongs to the metallo-beta-lactamase superfamily. Class-B beta-lactamase family.</text>
</comment>
<evidence type="ECO:0000313" key="5">
    <source>
        <dbReference type="Proteomes" id="UP001139450"/>
    </source>
</evidence>
<protein>
    <submittedName>
        <fullName evidence="4">MBL fold metallo-hydrolase</fullName>
    </submittedName>
</protein>
<dbReference type="GO" id="GO:0017001">
    <property type="term" value="P:antibiotic catabolic process"/>
    <property type="evidence" value="ECO:0007669"/>
    <property type="project" value="UniProtKB-ARBA"/>
</dbReference>
<sequence length="298" mass="33075">MKRRHFLSAASAALAGAAISRNKAFAALADIPSYQFKPLRRNIGFFAELGGTIAWMANNEGIVVVDAEFPVPAGHLIAELRKMPEAPFQYLINTHHHGDHTSGNIAFKGLVKHVAAHQNSLANQKTVAQAQKTEDKQLYPDITYNEKWKIKVGDEKIRTYYWGPGHTNGDSMIHFENANIVHTGDLVFNRRYPFVDRTAGASVVHWPQVLEKAIKQFDKDTLFVFGHAADPDKVTGTVEDLKAMQNYMEKLTAFVQGEINAGKTRTEILSATSLPGVTDWKGEGIQRSLTAAYEELTL</sequence>
<feature type="chain" id="PRO_5040994716" evidence="2">
    <location>
        <begin position="27"/>
        <end position="298"/>
    </location>
</feature>
<evidence type="ECO:0000259" key="3">
    <source>
        <dbReference type="SMART" id="SM00849"/>
    </source>
</evidence>
<dbReference type="RefSeq" id="WP_245129675.1">
    <property type="nucleotide sequence ID" value="NZ_JALJEJ010000003.1"/>
</dbReference>
<keyword evidence="5" id="KW-1185">Reference proteome</keyword>
<feature type="signal peptide" evidence="2">
    <location>
        <begin position="1"/>
        <end position="26"/>
    </location>
</feature>
<dbReference type="Gene3D" id="3.60.15.10">
    <property type="entry name" value="Ribonuclease Z/Hydroxyacylglutathione hydrolase-like"/>
    <property type="match status" value="1"/>
</dbReference>
<proteinExistence type="inferred from homology"/>
<evidence type="ECO:0000256" key="2">
    <source>
        <dbReference type="SAM" id="SignalP"/>
    </source>
</evidence>
<keyword evidence="2" id="KW-0732">Signal</keyword>
<dbReference type="InterPro" id="IPR050855">
    <property type="entry name" value="NDM-1-like"/>
</dbReference>
<feature type="domain" description="Metallo-beta-lactamase" evidence="3">
    <location>
        <begin position="50"/>
        <end position="227"/>
    </location>
</feature>
<dbReference type="InterPro" id="IPR001279">
    <property type="entry name" value="Metallo-B-lactamas"/>
</dbReference>
<accession>A0A9X1X2K1</accession>
<gene>
    <name evidence="4" type="ORF">MUY27_08990</name>
</gene>
<reference evidence="4" key="1">
    <citation type="submission" date="2022-04" db="EMBL/GenBank/DDBJ databases">
        <title>Mucilaginibacter sp. RS28 isolated from freshwater.</title>
        <authorList>
            <person name="Ko S.-R."/>
        </authorList>
    </citation>
    <scope>NUCLEOTIDE SEQUENCE</scope>
    <source>
        <strain evidence="4">RS28</strain>
    </source>
</reference>
<dbReference type="EMBL" id="JALJEJ010000003">
    <property type="protein sequence ID" value="MCJ8209843.1"/>
    <property type="molecule type" value="Genomic_DNA"/>
</dbReference>
<dbReference type="SUPFAM" id="SSF56281">
    <property type="entry name" value="Metallo-hydrolase/oxidoreductase"/>
    <property type="match status" value="1"/>
</dbReference>
<dbReference type="CDD" id="cd16282">
    <property type="entry name" value="metallo-hydrolase-like_MBL-fold"/>
    <property type="match status" value="1"/>
</dbReference>
<comment type="caution">
    <text evidence="4">The sequence shown here is derived from an EMBL/GenBank/DDBJ whole genome shotgun (WGS) entry which is preliminary data.</text>
</comment>
<evidence type="ECO:0000313" key="4">
    <source>
        <dbReference type="EMBL" id="MCJ8209843.1"/>
    </source>
</evidence>
<dbReference type="PANTHER" id="PTHR42951:SF4">
    <property type="entry name" value="ACYL-COENZYME A THIOESTERASE MBLAC2"/>
    <property type="match status" value="1"/>
</dbReference>
<dbReference type="InterPro" id="IPR036866">
    <property type="entry name" value="RibonucZ/Hydroxyglut_hydro"/>
</dbReference>
<dbReference type="Proteomes" id="UP001139450">
    <property type="component" value="Unassembled WGS sequence"/>
</dbReference>
<dbReference type="PANTHER" id="PTHR42951">
    <property type="entry name" value="METALLO-BETA-LACTAMASE DOMAIN-CONTAINING"/>
    <property type="match status" value="1"/>
</dbReference>
<dbReference type="SMART" id="SM00849">
    <property type="entry name" value="Lactamase_B"/>
    <property type="match status" value="1"/>
</dbReference>
<evidence type="ECO:0000256" key="1">
    <source>
        <dbReference type="ARBA" id="ARBA00005250"/>
    </source>
</evidence>